<keyword evidence="2" id="KW-0238">DNA-binding</keyword>
<gene>
    <name evidence="2" type="ORF">SAMN05661030_2261</name>
</gene>
<reference evidence="3" key="1">
    <citation type="submission" date="2016-10" db="EMBL/GenBank/DDBJ databases">
        <authorList>
            <person name="Varghese N."/>
            <person name="Submissions S."/>
        </authorList>
    </citation>
    <scope>NUCLEOTIDE SEQUENCE [LARGE SCALE GENOMIC DNA]</scope>
    <source>
        <strain evidence="3">DSM 45962</strain>
    </source>
</reference>
<dbReference type="GO" id="GO:0006950">
    <property type="term" value="P:response to stress"/>
    <property type="evidence" value="ECO:0007669"/>
    <property type="project" value="TreeGrafter"/>
</dbReference>
<dbReference type="PANTHER" id="PTHR33164:SF43">
    <property type="entry name" value="HTH-TYPE TRANSCRIPTIONAL REPRESSOR YETL"/>
    <property type="match status" value="1"/>
</dbReference>
<dbReference type="STRING" id="1225127.SAMN05661030_2261"/>
<name>A0A1I1NTQ2_9ACTN</name>
<dbReference type="SMART" id="SM00347">
    <property type="entry name" value="HTH_MARR"/>
    <property type="match status" value="1"/>
</dbReference>
<dbReference type="Pfam" id="PF12802">
    <property type="entry name" value="MarR_2"/>
    <property type="match status" value="1"/>
</dbReference>
<keyword evidence="3" id="KW-1185">Reference proteome</keyword>
<dbReference type="AlphaFoldDB" id="A0A1I1NTQ2"/>
<dbReference type="PROSITE" id="PS50995">
    <property type="entry name" value="HTH_MARR_2"/>
    <property type="match status" value="1"/>
</dbReference>
<organism evidence="2 3">
    <name type="scientific">Klenkia taihuensis</name>
    <dbReference type="NCBI Taxonomy" id="1225127"/>
    <lineage>
        <taxon>Bacteria</taxon>
        <taxon>Bacillati</taxon>
        <taxon>Actinomycetota</taxon>
        <taxon>Actinomycetes</taxon>
        <taxon>Geodermatophilales</taxon>
        <taxon>Geodermatophilaceae</taxon>
        <taxon>Klenkia</taxon>
    </lineage>
</organism>
<dbReference type="RefSeq" id="WP_165628895.1">
    <property type="nucleotide sequence ID" value="NZ_BNAC01000004.1"/>
</dbReference>
<dbReference type="Proteomes" id="UP000199022">
    <property type="component" value="Unassembled WGS sequence"/>
</dbReference>
<evidence type="ECO:0000313" key="2">
    <source>
        <dbReference type="EMBL" id="SFD00805.1"/>
    </source>
</evidence>
<evidence type="ECO:0000259" key="1">
    <source>
        <dbReference type="PROSITE" id="PS50995"/>
    </source>
</evidence>
<dbReference type="GO" id="GO:0003700">
    <property type="term" value="F:DNA-binding transcription factor activity"/>
    <property type="evidence" value="ECO:0007669"/>
    <property type="project" value="InterPro"/>
</dbReference>
<protein>
    <submittedName>
        <fullName evidence="2">DNA-binding transcriptional regulator, MarR family</fullName>
    </submittedName>
</protein>
<dbReference type="SUPFAM" id="SSF46785">
    <property type="entry name" value="Winged helix' DNA-binding domain"/>
    <property type="match status" value="1"/>
</dbReference>
<dbReference type="PANTHER" id="PTHR33164">
    <property type="entry name" value="TRANSCRIPTIONAL REGULATOR, MARR FAMILY"/>
    <property type="match status" value="1"/>
</dbReference>
<dbReference type="GO" id="GO:0003677">
    <property type="term" value="F:DNA binding"/>
    <property type="evidence" value="ECO:0007669"/>
    <property type="project" value="UniProtKB-KW"/>
</dbReference>
<dbReference type="InterPro" id="IPR036390">
    <property type="entry name" value="WH_DNA-bd_sf"/>
</dbReference>
<proteinExistence type="predicted"/>
<feature type="domain" description="HTH marR-type" evidence="1">
    <location>
        <begin position="15"/>
        <end position="147"/>
    </location>
</feature>
<dbReference type="InterPro" id="IPR036388">
    <property type="entry name" value="WH-like_DNA-bd_sf"/>
</dbReference>
<evidence type="ECO:0000313" key="3">
    <source>
        <dbReference type="Proteomes" id="UP000199022"/>
    </source>
</evidence>
<accession>A0A1I1NTQ2</accession>
<sequence length="170" mass="18127">MTDPLDPQRLPRAAAARVEYVVQRLARALGRSTEAVVARHGVSVPGYRVLLLLSDQVPRSNAELARLAFVTAQATHLVLTELVERGLVERGDHPGNRRIRLLRLTPAGADVLAACLADVVAVEERLLAGLPAAERDVLLPVLTHAAGVLSGGFFGDADAERAAAALRRQP</sequence>
<dbReference type="InterPro" id="IPR000835">
    <property type="entry name" value="HTH_MarR-typ"/>
</dbReference>
<dbReference type="EMBL" id="FOMD01000002">
    <property type="protein sequence ID" value="SFD00805.1"/>
    <property type="molecule type" value="Genomic_DNA"/>
</dbReference>
<dbReference type="Gene3D" id="1.10.10.10">
    <property type="entry name" value="Winged helix-like DNA-binding domain superfamily/Winged helix DNA-binding domain"/>
    <property type="match status" value="1"/>
</dbReference>
<dbReference type="InterPro" id="IPR039422">
    <property type="entry name" value="MarR/SlyA-like"/>
</dbReference>